<dbReference type="Gene3D" id="3.30.1240.10">
    <property type="match status" value="1"/>
</dbReference>
<dbReference type="SUPFAM" id="SSF56784">
    <property type="entry name" value="HAD-like"/>
    <property type="match status" value="1"/>
</dbReference>
<evidence type="ECO:0000313" key="1">
    <source>
        <dbReference type="EMBL" id="PZW36692.1"/>
    </source>
</evidence>
<accession>A0A326UDL1</accession>
<dbReference type="GO" id="GO:0016791">
    <property type="term" value="F:phosphatase activity"/>
    <property type="evidence" value="ECO:0007669"/>
    <property type="project" value="UniProtKB-ARBA"/>
</dbReference>
<name>A0A326UDL1_THEHA</name>
<organism evidence="1 2">
    <name type="scientific">Thermosporothrix hazakensis</name>
    <dbReference type="NCBI Taxonomy" id="644383"/>
    <lineage>
        <taxon>Bacteria</taxon>
        <taxon>Bacillati</taxon>
        <taxon>Chloroflexota</taxon>
        <taxon>Ktedonobacteria</taxon>
        <taxon>Ktedonobacterales</taxon>
        <taxon>Thermosporotrichaceae</taxon>
        <taxon>Thermosporothrix</taxon>
    </lineage>
</organism>
<dbReference type="AlphaFoldDB" id="A0A326UDL1"/>
<dbReference type="OrthoDB" id="9781413at2"/>
<dbReference type="CDD" id="cd07516">
    <property type="entry name" value="HAD_Pase"/>
    <property type="match status" value="1"/>
</dbReference>
<reference evidence="1 2" key="1">
    <citation type="submission" date="2018-06" db="EMBL/GenBank/DDBJ databases">
        <title>Genomic Encyclopedia of Archaeal and Bacterial Type Strains, Phase II (KMG-II): from individual species to whole genera.</title>
        <authorList>
            <person name="Goeker M."/>
        </authorList>
    </citation>
    <scope>NUCLEOTIDE SEQUENCE [LARGE SCALE GENOMIC DNA]</scope>
    <source>
        <strain evidence="1 2">ATCC BAA-1881</strain>
    </source>
</reference>
<dbReference type="Gene3D" id="3.40.50.1000">
    <property type="entry name" value="HAD superfamily/HAD-like"/>
    <property type="match status" value="1"/>
</dbReference>
<comment type="caution">
    <text evidence="1">The sequence shown here is derived from an EMBL/GenBank/DDBJ whole genome shotgun (WGS) entry which is preliminary data.</text>
</comment>
<dbReference type="GO" id="GO:0005829">
    <property type="term" value="C:cytosol"/>
    <property type="evidence" value="ECO:0007669"/>
    <property type="project" value="TreeGrafter"/>
</dbReference>
<dbReference type="PANTHER" id="PTHR10000:SF8">
    <property type="entry name" value="HAD SUPERFAMILY HYDROLASE-LIKE, TYPE 3"/>
    <property type="match status" value="1"/>
</dbReference>
<dbReference type="EMBL" id="QKUF01000001">
    <property type="protein sequence ID" value="PZW36692.1"/>
    <property type="molecule type" value="Genomic_DNA"/>
</dbReference>
<protein>
    <recommendedName>
        <fullName evidence="3">Cof subfamily protein (Haloacid dehalogenase superfamily)/HAD superfamily hydrolase (TIGR01484 family)</fullName>
    </recommendedName>
</protein>
<proteinExistence type="predicted"/>
<dbReference type="NCBIfam" id="TIGR01484">
    <property type="entry name" value="HAD-SF-IIB"/>
    <property type="match status" value="1"/>
</dbReference>
<dbReference type="NCBIfam" id="TIGR00099">
    <property type="entry name" value="Cof-subfamily"/>
    <property type="match status" value="1"/>
</dbReference>
<dbReference type="GO" id="GO:0000287">
    <property type="term" value="F:magnesium ion binding"/>
    <property type="evidence" value="ECO:0007669"/>
    <property type="project" value="TreeGrafter"/>
</dbReference>
<gene>
    <name evidence="1" type="ORF">EI42_00873</name>
</gene>
<dbReference type="InterPro" id="IPR023214">
    <property type="entry name" value="HAD_sf"/>
</dbReference>
<dbReference type="PROSITE" id="PS01228">
    <property type="entry name" value="COF_1"/>
    <property type="match status" value="1"/>
</dbReference>
<dbReference type="PROSITE" id="PS01229">
    <property type="entry name" value="COF_2"/>
    <property type="match status" value="1"/>
</dbReference>
<dbReference type="InterPro" id="IPR006379">
    <property type="entry name" value="HAD-SF_hydro_IIB"/>
</dbReference>
<dbReference type="SFLD" id="SFLDG01140">
    <property type="entry name" value="C2.B:_Phosphomannomutase_and_P"/>
    <property type="match status" value="1"/>
</dbReference>
<dbReference type="PANTHER" id="PTHR10000">
    <property type="entry name" value="PHOSPHOSERINE PHOSPHATASE"/>
    <property type="match status" value="1"/>
</dbReference>
<evidence type="ECO:0008006" key="3">
    <source>
        <dbReference type="Google" id="ProtNLM"/>
    </source>
</evidence>
<sequence length="292" mass="31939">MNMLPQDIRLIAIDIDGTLLNPQKQISPRTRAAIRAAREAGITVTLATARRYLSTGSIATELGLDIPIVLYDGALILDHPDGHVLHTNLLQAEIAQQVVDVLVEYNVQPVIHHFTNQVEETWTGPEDFDNEDVAKYFAYLPEINIIRRFQHATCCMGQPDPLRIVAFTTEDRVMKLVPAISSLHCAWNITPLGSYQTAELAIMHKTCSKASGVEALARHLGITMQQVMAIGDNNNDIEMLQAAGWGVAMGQAPEAVKAVAHAVTASNAEDGVALAIERYVLERQAASNSRSR</sequence>
<keyword evidence="2" id="KW-1185">Reference proteome</keyword>
<dbReference type="InterPro" id="IPR000150">
    <property type="entry name" value="Cof"/>
</dbReference>
<dbReference type="InterPro" id="IPR036412">
    <property type="entry name" value="HAD-like_sf"/>
</dbReference>
<dbReference type="Proteomes" id="UP000248806">
    <property type="component" value="Unassembled WGS sequence"/>
</dbReference>
<evidence type="ECO:0000313" key="2">
    <source>
        <dbReference type="Proteomes" id="UP000248806"/>
    </source>
</evidence>
<dbReference type="Pfam" id="PF08282">
    <property type="entry name" value="Hydrolase_3"/>
    <property type="match status" value="1"/>
</dbReference>
<dbReference type="SFLD" id="SFLDS00003">
    <property type="entry name" value="Haloacid_Dehalogenase"/>
    <property type="match status" value="1"/>
</dbReference>